<dbReference type="InterPro" id="IPR011330">
    <property type="entry name" value="Glyco_hydro/deAcase_b/a-brl"/>
</dbReference>
<sequence>MPSSLPRVPRRVLLAAAGASFAAALASCSAREAAGGVVGEAALEAPSTPTPTQSPALHLPHELDAGERKAIEARFAGRVPHEWGLAVSGVVTRTVSGATVLTFDACGGPGGGSGFDAKLVETLRTLRIPATLFLNSRWIEANPSLAAELAADRLFELGNHGTAHIPLSVSGRAAYGIRGTASLSAALDELLGNTARIAAVAGAPVPWFRPGTAYYDDVAAQATTAVGLVPVNFSVNADAGATLPAAKVAAALASVKAGDIVIGHMNRPGSGTAAGYAAALPRLVERGIRFTTLSQSGLAVPGTAAHV</sequence>
<keyword evidence="1" id="KW-0732">Signal</keyword>
<organism evidence="3 4">
    <name type="scientific">Sinomonas terricola</name>
    <dbReference type="NCBI Taxonomy" id="3110330"/>
    <lineage>
        <taxon>Bacteria</taxon>
        <taxon>Bacillati</taxon>
        <taxon>Actinomycetota</taxon>
        <taxon>Actinomycetes</taxon>
        <taxon>Micrococcales</taxon>
        <taxon>Micrococcaceae</taxon>
        <taxon>Sinomonas</taxon>
    </lineage>
</organism>
<reference evidence="3 4" key="1">
    <citation type="submission" date="2023-12" db="EMBL/GenBank/DDBJ databases">
        <title>Sinomonas terricola sp. nov, isolated from litchi orchard soil in Guangdong, PR China.</title>
        <authorList>
            <person name="Jiaxin W."/>
            <person name="Yang Z."/>
            <person name="Honghui Z."/>
        </authorList>
    </citation>
    <scope>NUCLEOTIDE SEQUENCE [LARGE SCALE GENOMIC DNA]</scope>
    <source>
        <strain evidence="3 4">JGH33</strain>
    </source>
</reference>
<evidence type="ECO:0000256" key="1">
    <source>
        <dbReference type="SAM" id="SignalP"/>
    </source>
</evidence>
<evidence type="ECO:0000313" key="4">
    <source>
        <dbReference type="Proteomes" id="UP001304769"/>
    </source>
</evidence>
<dbReference type="Gene3D" id="3.20.20.370">
    <property type="entry name" value="Glycoside hydrolase/deacetylase"/>
    <property type="match status" value="1"/>
</dbReference>
<dbReference type="SUPFAM" id="SSF88713">
    <property type="entry name" value="Glycoside hydrolase/deacetylase"/>
    <property type="match status" value="1"/>
</dbReference>
<dbReference type="PANTHER" id="PTHR10587">
    <property type="entry name" value="GLYCOSYL TRANSFERASE-RELATED"/>
    <property type="match status" value="1"/>
</dbReference>
<feature type="domain" description="NodB homology" evidence="2">
    <location>
        <begin position="97"/>
        <end position="307"/>
    </location>
</feature>
<protein>
    <submittedName>
        <fullName evidence="3">Polysaccharide deacetylase family protein</fullName>
    </submittedName>
</protein>
<dbReference type="EMBL" id="JAYGGQ010000003">
    <property type="protein sequence ID" value="MEA5454345.1"/>
    <property type="molecule type" value="Genomic_DNA"/>
</dbReference>
<name>A0ABU5T3W9_9MICC</name>
<keyword evidence="4" id="KW-1185">Reference proteome</keyword>
<feature type="signal peptide" evidence="1">
    <location>
        <begin position="1"/>
        <end position="26"/>
    </location>
</feature>
<dbReference type="PROSITE" id="PS51677">
    <property type="entry name" value="NODB"/>
    <property type="match status" value="1"/>
</dbReference>
<comment type="caution">
    <text evidence="3">The sequence shown here is derived from an EMBL/GenBank/DDBJ whole genome shotgun (WGS) entry which is preliminary data.</text>
</comment>
<dbReference type="Proteomes" id="UP001304769">
    <property type="component" value="Unassembled WGS sequence"/>
</dbReference>
<evidence type="ECO:0000259" key="2">
    <source>
        <dbReference type="PROSITE" id="PS51677"/>
    </source>
</evidence>
<dbReference type="Pfam" id="PF01522">
    <property type="entry name" value="Polysacc_deac_1"/>
    <property type="match status" value="1"/>
</dbReference>
<dbReference type="InterPro" id="IPR002509">
    <property type="entry name" value="NODB_dom"/>
</dbReference>
<evidence type="ECO:0000313" key="3">
    <source>
        <dbReference type="EMBL" id="MEA5454345.1"/>
    </source>
</evidence>
<dbReference type="PANTHER" id="PTHR10587:SF134">
    <property type="entry name" value="SECRETED PROTEIN"/>
    <property type="match status" value="1"/>
</dbReference>
<gene>
    <name evidence="3" type="ORF">SPF06_06390</name>
</gene>
<dbReference type="RefSeq" id="WP_323278170.1">
    <property type="nucleotide sequence ID" value="NZ_JAYGGQ010000003.1"/>
</dbReference>
<accession>A0ABU5T3W9</accession>
<dbReference type="PROSITE" id="PS51257">
    <property type="entry name" value="PROKAR_LIPOPROTEIN"/>
    <property type="match status" value="1"/>
</dbReference>
<feature type="chain" id="PRO_5046472715" evidence="1">
    <location>
        <begin position="27"/>
        <end position="307"/>
    </location>
</feature>
<proteinExistence type="predicted"/>
<dbReference type="InterPro" id="IPR050248">
    <property type="entry name" value="Polysacc_deacetylase_ArnD"/>
</dbReference>